<reference evidence="1" key="1">
    <citation type="submission" date="2021-03" db="EMBL/GenBank/DDBJ databases">
        <title>Draft genome sequence of rust myrtle Austropuccinia psidii MF-1, a brazilian biotype.</title>
        <authorList>
            <person name="Quecine M.C."/>
            <person name="Pachon D.M.R."/>
            <person name="Bonatelli M.L."/>
            <person name="Correr F.H."/>
            <person name="Franceschini L.M."/>
            <person name="Leite T.F."/>
            <person name="Margarido G.R.A."/>
            <person name="Almeida C.A."/>
            <person name="Ferrarezi J.A."/>
            <person name="Labate C.A."/>
        </authorList>
    </citation>
    <scope>NUCLEOTIDE SEQUENCE</scope>
    <source>
        <strain evidence="1">MF-1</strain>
    </source>
</reference>
<keyword evidence="2" id="KW-1185">Reference proteome</keyword>
<protein>
    <submittedName>
        <fullName evidence="1">Uncharacterized protein</fullName>
    </submittedName>
</protein>
<name>A0A9Q3FYU9_9BASI</name>
<evidence type="ECO:0000313" key="2">
    <source>
        <dbReference type="Proteomes" id="UP000765509"/>
    </source>
</evidence>
<sequence length="182" mass="20933">MYKPALRAASLHYDPQRQFGSGSTVVETAFWPTPKGLPNNQEGLNECKAVSQAKKLALIRFLQRAREPLLKILKQNPFKNEKVLEKEAAIREAELAIKYQGIRFQISFLRRSLRIQIIISFLADDLTETANPSSGQSRFEASISKYFLTIYFIHESEPRRPRISLKIICAYWKSDCAFISHK</sequence>
<gene>
    <name evidence="1" type="ORF">O181_086170</name>
</gene>
<accession>A0A9Q3FYU9</accession>
<dbReference type="EMBL" id="AVOT02051450">
    <property type="protein sequence ID" value="MBW0546455.1"/>
    <property type="molecule type" value="Genomic_DNA"/>
</dbReference>
<organism evidence="1 2">
    <name type="scientific">Austropuccinia psidii MF-1</name>
    <dbReference type="NCBI Taxonomy" id="1389203"/>
    <lineage>
        <taxon>Eukaryota</taxon>
        <taxon>Fungi</taxon>
        <taxon>Dikarya</taxon>
        <taxon>Basidiomycota</taxon>
        <taxon>Pucciniomycotina</taxon>
        <taxon>Pucciniomycetes</taxon>
        <taxon>Pucciniales</taxon>
        <taxon>Sphaerophragmiaceae</taxon>
        <taxon>Austropuccinia</taxon>
    </lineage>
</organism>
<dbReference type="Proteomes" id="UP000765509">
    <property type="component" value="Unassembled WGS sequence"/>
</dbReference>
<dbReference type="AlphaFoldDB" id="A0A9Q3FYU9"/>
<comment type="caution">
    <text evidence="1">The sequence shown here is derived from an EMBL/GenBank/DDBJ whole genome shotgun (WGS) entry which is preliminary data.</text>
</comment>
<evidence type="ECO:0000313" key="1">
    <source>
        <dbReference type="EMBL" id="MBW0546455.1"/>
    </source>
</evidence>
<proteinExistence type="predicted"/>